<keyword evidence="2" id="KW-0201">Cytochrome c-type biogenesis</keyword>
<dbReference type="SUPFAM" id="SSF52833">
    <property type="entry name" value="Thioredoxin-like"/>
    <property type="match status" value="1"/>
</dbReference>
<dbReference type="CDD" id="cd02966">
    <property type="entry name" value="TlpA_like_family"/>
    <property type="match status" value="1"/>
</dbReference>
<evidence type="ECO:0000256" key="5">
    <source>
        <dbReference type="ARBA" id="ARBA00023284"/>
    </source>
</evidence>
<dbReference type="InterPro" id="IPR017937">
    <property type="entry name" value="Thioredoxin_CS"/>
</dbReference>
<evidence type="ECO:0000256" key="3">
    <source>
        <dbReference type="ARBA" id="ARBA00022968"/>
    </source>
</evidence>
<dbReference type="GO" id="GO:0016491">
    <property type="term" value="F:oxidoreductase activity"/>
    <property type="evidence" value="ECO:0007669"/>
    <property type="project" value="InterPro"/>
</dbReference>
<sequence>MEPAGPGLDPGPGSDPDPLPAGSRRARVLTAVLAVAGLVVAVCGLLVAAGQVGATGSADGGAGAEQAGRAGGIRAAAAAAVVDPAARPAAPELAGDDLDGKPVSLAGLRGHVVVLNVWGSWCGPCRAEADDLERLSRRTRDDGVRFLGINTRDRDRAAAQSFVRAHGLGFPSLHDPAGELLLRFPPALLNPQAIPSTLVIDRAGRVAVSIGGAITEEELAPLVARVTEEAS</sequence>
<comment type="subcellular location">
    <subcellularLocation>
        <location evidence="1">Cell envelope</location>
    </subcellularLocation>
</comment>
<dbReference type="PANTHER" id="PTHR42852">
    <property type="entry name" value="THIOL:DISULFIDE INTERCHANGE PROTEIN DSBE"/>
    <property type="match status" value="1"/>
</dbReference>
<gene>
    <name evidence="9" type="ORF">OG327_30415</name>
</gene>
<dbReference type="Pfam" id="PF00578">
    <property type="entry name" value="AhpC-TSA"/>
    <property type="match status" value="1"/>
</dbReference>
<keyword evidence="7" id="KW-0812">Transmembrane</keyword>
<evidence type="ECO:0000259" key="8">
    <source>
        <dbReference type="PROSITE" id="PS51352"/>
    </source>
</evidence>
<dbReference type="InterPro" id="IPR036249">
    <property type="entry name" value="Thioredoxin-like_sf"/>
</dbReference>
<evidence type="ECO:0000256" key="7">
    <source>
        <dbReference type="SAM" id="Phobius"/>
    </source>
</evidence>
<evidence type="ECO:0000256" key="1">
    <source>
        <dbReference type="ARBA" id="ARBA00004196"/>
    </source>
</evidence>
<accession>A0AAU2JYY4</accession>
<dbReference type="AlphaFoldDB" id="A0AAU2JYY4"/>
<proteinExistence type="predicted"/>
<dbReference type="InterPro" id="IPR050553">
    <property type="entry name" value="Thioredoxin_ResA/DsbE_sf"/>
</dbReference>
<name>A0AAU2JYY4_9ACTN</name>
<dbReference type="InterPro" id="IPR000866">
    <property type="entry name" value="AhpC/TSA"/>
</dbReference>
<dbReference type="InterPro" id="IPR013766">
    <property type="entry name" value="Thioredoxin_domain"/>
</dbReference>
<evidence type="ECO:0000313" key="9">
    <source>
        <dbReference type="EMBL" id="WTU77296.1"/>
    </source>
</evidence>
<dbReference type="GO" id="GO:0030313">
    <property type="term" value="C:cell envelope"/>
    <property type="evidence" value="ECO:0007669"/>
    <property type="project" value="UniProtKB-SubCell"/>
</dbReference>
<feature type="compositionally biased region" description="Low complexity" evidence="6">
    <location>
        <begin position="1"/>
        <end position="12"/>
    </location>
</feature>
<feature type="region of interest" description="Disordered" evidence="6">
    <location>
        <begin position="1"/>
        <end position="22"/>
    </location>
</feature>
<dbReference type="GO" id="GO:0016209">
    <property type="term" value="F:antioxidant activity"/>
    <property type="evidence" value="ECO:0007669"/>
    <property type="project" value="InterPro"/>
</dbReference>
<organism evidence="9">
    <name type="scientific">Streptomyces sp. NBC_00049</name>
    <dbReference type="NCBI Taxonomy" id="2903617"/>
    <lineage>
        <taxon>Bacteria</taxon>
        <taxon>Bacillati</taxon>
        <taxon>Actinomycetota</taxon>
        <taxon>Actinomycetes</taxon>
        <taxon>Kitasatosporales</taxon>
        <taxon>Streptomycetaceae</taxon>
        <taxon>Streptomyces</taxon>
    </lineage>
</organism>
<keyword evidence="7" id="KW-1133">Transmembrane helix</keyword>
<dbReference type="EMBL" id="CP108264">
    <property type="protein sequence ID" value="WTU77296.1"/>
    <property type="molecule type" value="Genomic_DNA"/>
</dbReference>
<dbReference type="GO" id="GO:0017004">
    <property type="term" value="P:cytochrome complex assembly"/>
    <property type="evidence" value="ECO:0007669"/>
    <property type="project" value="UniProtKB-KW"/>
</dbReference>
<feature type="transmembrane region" description="Helical" evidence="7">
    <location>
        <begin position="28"/>
        <end position="49"/>
    </location>
</feature>
<evidence type="ECO:0000256" key="2">
    <source>
        <dbReference type="ARBA" id="ARBA00022748"/>
    </source>
</evidence>
<evidence type="ECO:0000256" key="4">
    <source>
        <dbReference type="ARBA" id="ARBA00023157"/>
    </source>
</evidence>
<keyword evidence="7" id="KW-0472">Membrane</keyword>
<feature type="domain" description="Thioredoxin" evidence="8">
    <location>
        <begin position="84"/>
        <end position="228"/>
    </location>
</feature>
<dbReference type="PANTHER" id="PTHR42852:SF6">
    <property type="entry name" value="THIOL:DISULFIDE INTERCHANGE PROTEIN DSBE"/>
    <property type="match status" value="1"/>
</dbReference>
<reference evidence="9" key="1">
    <citation type="submission" date="2022-10" db="EMBL/GenBank/DDBJ databases">
        <title>The complete genomes of actinobacterial strains from the NBC collection.</title>
        <authorList>
            <person name="Joergensen T.S."/>
            <person name="Alvarez Arevalo M."/>
            <person name="Sterndorff E.B."/>
            <person name="Faurdal D."/>
            <person name="Vuksanovic O."/>
            <person name="Mourched A.-S."/>
            <person name="Charusanti P."/>
            <person name="Shaw S."/>
            <person name="Blin K."/>
            <person name="Weber T."/>
        </authorList>
    </citation>
    <scope>NUCLEOTIDE SEQUENCE</scope>
    <source>
        <strain evidence="9">NBC_00049</strain>
    </source>
</reference>
<dbReference type="PROSITE" id="PS51352">
    <property type="entry name" value="THIOREDOXIN_2"/>
    <property type="match status" value="1"/>
</dbReference>
<keyword evidence="4" id="KW-1015">Disulfide bond</keyword>
<dbReference type="Gene3D" id="3.40.30.10">
    <property type="entry name" value="Glutaredoxin"/>
    <property type="match status" value="1"/>
</dbReference>
<evidence type="ECO:0000256" key="6">
    <source>
        <dbReference type="SAM" id="MobiDB-lite"/>
    </source>
</evidence>
<dbReference type="PROSITE" id="PS00194">
    <property type="entry name" value="THIOREDOXIN_1"/>
    <property type="match status" value="1"/>
</dbReference>
<keyword evidence="5" id="KW-0676">Redox-active center</keyword>
<protein>
    <submittedName>
        <fullName evidence="9">TlpA family protein disulfide reductase</fullName>
    </submittedName>
</protein>
<keyword evidence="3" id="KW-0735">Signal-anchor</keyword>